<dbReference type="SMART" id="SM00346">
    <property type="entry name" value="HTH_ICLR"/>
    <property type="match status" value="1"/>
</dbReference>
<reference evidence="7" key="1">
    <citation type="journal article" date="2019" name="Int. J. Syst. Evol. Microbiol.">
        <title>The Global Catalogue of Microorganisms (GCM) 10K type strain sequencing project: providing services to taxonomists for standard genome sequencing and annotation.</title>
        <authorList>
            <consortium name="The Broad Institute Genomics Platform"/>
            <consortium name="The Broad Institute Genome Sequencing Center for Infectious Disease"/>
            <person name="Wu L."/>
            <person name="Ma J."/>
        </authorList>
    </citation>
    <scope>NUCLEOTIDE SEQUENCE [LARGE SCALE GENOMIC DNA]</scope>
    <source>
        <strain evidence="7">FCH27</strain>
    </source>
</reference>
<dbReference type="Proteomes" id="UP001596524">
    <property type="component" value="Unassembled WGS sequence"/>
</dbReference>
<feature type="domain" description="HTH iclR-type" evidence="4">
    <location>
        <begin position="22"/>
        <end position="82"/>
    </location>
</feature>
<dbReference type="PROSITE" id="PS51078">
    <property type="entry name" value="ICLR_ED"/>
    <property type="match status" value="1"/>
</dbReference>
<dbReference type="Gene3D" id="1.10.10.10">
    <property type="entry name" value="Winged helix-like DNA-binding domain superfamily/Winged helix DNA-binding domain"/>
    <property type="match status" value="1"/>
</dbReference>
<proteinExistence type="predicted"/>
<organism evidence="6 7">
    <name type="scientific">Nocardioides astragali</name>
    <dbReference type="NCBI Taxonomy" id="1776736"/>
    <lineage>
        <taxon>Bacteria</taxon>
        <taxon>Bacillati</taxon>
        <taxon>Actinomycetota</taxon>
        <taxon>Actinomycetes</taxon>
        <taxon>Propionibacteriales</taxon>
        <taxon>Nocardioidaceae</taxon>
        <taxon>Nocardioides</taxon>
    </lineage>
</organism>
<evidence type="ECO:0000313" key="7">
    <source>
        <dbReference type="Proteomes" id="UP001596524"/>
    </source>
</evidence>
<dbReference type="InterPro" id="IPR005471">
    <property type="entry name" value="Tscrpt_reg_IclR_N"/>
</dbReference>
<evidence type="ECO:0000256" key="2">
    <source>
        <dbReference type="ARBA" id="ARBA00023125"/>
    </source>
</evidence>
<evidence type="ECO:0000256" key="1">
    <source>
        <dbReference type="ARBA" id="ARBA00023015"/>
    </source>
</evidence>
<dbReference type="InterPro" id="IPR050707">
    <property type="entry name" value="HTH_MetabolicPath_Reg"/>
</dbReference>
<evidence type="ECO:0000259" key="5">
    <source>
        <dbReference type="PROSITE" id="PS51078"/>
    </source>
</evidence>
<comment type="caution">
    <text evidence="6">The sequence shown here is derived from an EMBL/GenBank/DDBJ whole genome shotgun (WGS) entry which is preliminary data.</text>
</comment>
<dbReference type="PANTHER" id="PTHR30136:SF24">
    <property type="entry name" value="HTH-TYPE TRANSCRIPTIONAL REPRESSOR ALLR"/>
    <property type="match status" value="1"/>
</dbReference>
<dbReference type="PROSITE" id="PS51077">
    <property type="entry name" value="HTH_ICLR"/>
    <property type="match status" value="1"/>
</dbReference>
<dbReference type="SUPFAM" id="SSF55781">
    <property type="entry name" value="GAF domain-like"/>
    <property type="match status" value="1"/>
</dbReference>
<dbReference type="InterPro" id="IPR014757">
    <property type="entry name" value="Tscrpt_reg_IclR_C"/>
</dbReference>
<name>A0ABW2N264_9ACTN</name>
<dbReference type="InterPro" id="IPR036388">
    <property type="entry name" value="WH-like_DNA-bd_sf"/>
</dbReference>
<evidence type="ECO:0000259" key="4">
    <source>
        <dbReference type="PROSITE" id="PS51077"/>
    </source>
</evidence>
<keyword evidence="7" id="KW-1185">Reference proteome</keyword>
<dbReference type="RefSeq" id="WP_255888443.1">
    <property type="nucleotide sequence ID" value="NZ_JAFMZM010000001.1"/>
</dbReference>
<dbReference type="PANTHER" id="PTHR30136">
    <property type="entry name" value="HELIX-TURN-HELIX TRANSCRIPTIONAL REGULATOR, ICLR FAMILY"/>
    <property type="match status" value="1"/>
</dbReference>
<dbReference type="Pfam" id="PF09339">
    <property type="entry name" value="HTH_IclR"/>
    <property type="match status" value="1"/>
</dbReference>
<protein>
    <submittedName>
        <fullName evidence="6">IclR family transcriptional regulator</fullName>
    </submittedName>
</protein>
<feature type="domain" description="IclR-ED" evidence="5">
    <location>
        <begin position="83"/>
        <end position="265"/>
    </location>
</feature>
<keyword evidence="1" id="KW-0805">Transcription regulation</keyword>
<evidence type="ECO:0000256" key="3">
    <source>
        <dbReference type="ARBA" id="ARBA00023163"/>
    </source>
</evidence>
<dbReference type="SUPFAM" id="SSF46785">
    <property type="entry name" value="Winged helix' DNA-binding domain"/>
    <property type="match status" value="1"/>
</dbReference>
<dbReference type="InterPro" id="IPR036390">
    <property type="entry name" value="WH_DNA-bd_sf"/>
</dbReference>
<gene>
    <name evidence="6" type="ORF">ACFQO6_12215</name>
</gene>
<dbReference type="InterPro" id="IPR029016">
    <property type="entry name" value="GAF-like_dom_sf"/>
</dbReference>
<sequence>MTVIEMEQQSADLSSELERDVVPSVTKALQLLDTFRTHGPTLGVSEISRLAGVPKSTAFRLLAYLEQSGFVERDGRGYCLGRLLFELGNSVPLCRPEGLRETAAPHLTDLFLGAGGKAAVHLAVLEQTDVVYLEKMAGPQTMSVPTRVGGRMNAACSALGKAILAFSEREVIASVLDEGLQRRTRYSVADPARFLQTLRRVHAEGVAHDREEVVLGLVCTAAPILVDGRAVGAISMSGNAIGFNPANAAPLVQRTAAAISRDLAA</sequence>
<keyword evidence="2" id="KW-0238">DNA-binding</keyword>
<dbReference type="EMBL" id="JBHTCH010000014">
    <property type="protein sequence ID" value="MFC7361038.1"/>
    <property type="molecule type" value="Genomic_DNA"/>
</dbReference>
<accession>A0ABW2N264</accession>
<dbReference type="Gene3D" id="3.30.450.40">
    <property type="match status" value="1"/>
</dbReference>
<evidence type="ECO:0000313" key="6">
    <source>
        <dbReference type="EMBL" id="MFC7361038.1"/>
    </source>
</evidence>
<keyword evidence="3" id="KW-0804">Transcription</keyword>
<dbReference type="Pfam" id="PF01614">
    <property type="entry name" value="IclR_C"/>
    <property type="match status" value="1"/>
</dbReference>